<name>A0ACC3ACR6_9EURO</name>
<proteinExistence type="predicted"/>
<accession>A0ACC3ACR6</accession>
<dbReference type="EMBL" id="JAPDRQ010000039">
    <property type="protein sequence ID" value="KAJ9659494.1"/>
    <property type="molecule type" value="Genomic_DNA"/>
</dbReference>
<comment type="caution">
    <text evidence="1">The sequence shown here is derived from an EMBL/GenBank/DDBJ whole genome shotgun (WGS) entry which is preliminary data.</text>
</comment>
<evidence type="ECO:0000313" key="2">
    <source>
        <dbReference type="Proteomes" id="UP001172386"/>
    </source>
</evidence>
<sequence length="402" mass="45864">MSYLVPKLFGEYGHPSNAAGEIRCGLPIDWICELVRTPEKPRYKSWDALAAVIFGQAHNSYEVIANALKLYGQALAELRNQLSNPYDRRTDSTLASITALYMYEMLVSKTENGWMSHANGLEYLLEWRGPWQQKCYSGKSIFLEHRIMLVAKSIISRRSTFLHHPVWKTVPWEDDPASKSAIDYLIDIGTDITEYISQINIYNSDKSDQQLECFQLRTGVATSLKELNAWWLQWEAEHAQSAMEVTPHQTISEPLFPTHLQYDILWTAFTVCVYDAIRILLLQLWQNLQLFPEESQTAPEGAVLDMPNDTALLGVTSDIKGLGREILRSLKYCYGKSRRFISTFSFLFIQDVAYGCFNQDSKEALWIVEHGWAELASFDDIEDANLLQTLLPLGQIKAGDIS</sequence>
<dbReference type="Proteomes" id="UP001172386">
    <property type="component" value="Unassembled WGS sequence"/>
</dbReference>
<gene>
    <name evidence="1" type="ORF">H2198_003069</name>
</gene>
<keyword evidence="2" id="KW-1185">Reference proteome</keyword>
<reference evidence="1" key="1">
    <citation type="submission" date="2022-10" db="EMBL/GenBank/DDBJ databases">
        <title>Culturing micro-colonial fungi from biological soil crusts in the Mojave desert and describing Neophaeococcomyces mojavensis, and introducing the new genera and species Taxawa tesnikishii.</title>
        <authorList>
            <person name="Kurbessoian T."/>
            <person name="Stajich J.E."/>
        </authorList>
    </citation>
    <scope>NUCLEOTIDE SEQUENCE</scope>
    <source>
        <strain evidence="1">JES_112</strain>
    </source>
</reference>
<evidence type="ECO:0000313" key="1">
    <source>
        <dbReference type="EMBL" id="KAJ9659494.1"/>
    </source>
</evidence>
<organism evidence="1 2">
    <name type="scientific">Neophaeococcomyces mojaviensis</name>
    <dbReference type="NCBI Taxonomy" id="3383035"/>
    <lineage>
        <taxon>Eukaryota</taxon>
        <taxon>Fungi</taxon>
        <taxon>Dikarya</taxon>
        <taxon>Ascomycota</taxon>
        <taxon>Pezizomycotina</taxon>
        <taxon>Eurotiomycetes</taxon>
        <taxon>Chaetothyriomycetidae</taxon>
        <taxon>Chaetothyriales</taxon>
        <taxon>Chaetothyriales incertae sedis</taxon>
        <taxon>Neophaeococcomyces</taxon>
    </lineage>
</organism>
<protein>
    <submittedName>
        <fullName evidence="1">Uncharacterized protein</fullName>
    </submittedName>
</protein>